<dbReference type="PRINTS" id="PR00302">
    <property type="entry name" value="LUPUSLA"/>
</dbReference>
<dbReference type="GO" id="GO:1990904">
    <property type="term" value="C:ribonucleoprotein complex"/>
    <property type="evidence" value="ECO:0007669"/>
    <property type="project" value="InterPro"/>
</dbReference>
<accession>A0A8C5RTG0</accession>
<dbReference type="Gene3D" id="1.10.10.10">
    <property type="entry name" value="Winged helix-like DNA-binding domain superfamily/Winged helix DNA-binding domain"/>
    <property type="match status" value="1"/>
</dbReference>
<dbReference type="SUPFAM" id="SSF46785">
    <property type="entry name" value="Winged helix' DNA-binding domain"/>
    <property type="match status" value="1"/>
</dbReference>
<dbReference type="InterPro" id="IPR036390">
    <property type="entry name" value="WH_DNA-bd_sf"/>
</dbReference>
<dbReference type="GO" id="GO:0035613">
    <property type="term" value="F:RNA stem-loop binding"/>
    <property type="evidence" value="ECO:0007669"/>
    <property type="project" value="Ensembl"/>
</dbReference>
<keyword evidence="9" id="KW-1185">Reference proteome</keyword>
<feature type="domain" description="HTH La-type RNA-binding" evidence="6">
    <location>
        <begin position="106"/>
        <end position="197"/>
    </location>
</feature>
<evidence type="ECO:0000256" key="1">
    <source>
        <dbReference type="ARBA" id="ARBA00004123"/>
    </source>
</evidence>
<evidence type="ECO:0000256" key="2">
    <source>
        <dbReference type="ARBA" id="ARBA00022884"/>
    </source>
</evidence>
<feature type="domain" description="SUZ-C" evidence="7">
    <location>
        <begin position="443"/>
        <end position="502"/>
    </location>
</feature>
<dbReference type="GO" id="GO:0017022">
    <property type="term" value="F:myosin binding"/>
    <property type="evidence" value="ECO:0007669"/>
    <property type="project" value="Ensembl"/>
</dbReference>
<dbReference type="InterPro" id="IPR035979">
    <property type="entry name" value="RBD_domain_sf"/>
</dbReference>
<protein>
    <submittedName>
        <fullName evidence="8">La ribonucleoprotein 6, translational regulator</fullName>
    </submittedName>
</protein>
<dbReference type="AlphaFoldDB" id="A0A8C5RTG0"/>
<feature type="region of interest" description="Disordered" evidence="5">
    <location>
        <begin position="487"/>
        <end position="511"/>
    </location>
</feature>
<dbReference type="InterPro" id="IPR006630">
    <property type="entry name" value="La_HTH"/>
</dbReference>
<feature type="compositionally biased region" description="Low complexity" evidence="5">
    <location>
        <begin position="21"/>
        <end position="44"/>
    </location>
</feature>
<dbReference type="PROSITE" id="PS51938">
    <property type="entry name" value="SUZ_C"/>
    <property type="match status" value="1"/>
</dbReference>
<feature type="compositionally biased region" description="Basic and acidic residues" evidence="5">
    <location>
        <begin position="500"/>
        <end position="511"/>
    </location>
</feature>
<dbReference type="InterPro" id="IPR002344">
    <property type="entry name" value="Lupus_La"/>
</dbReference>
<dbReference type="Pfam" id="PF05383">
    <property type="entry name" value="La"/>
    <property type="match status" value="1"/>
</dbReference>
<dbReference type="Proteomes" id="UP000694406">
    <property type="component" value="Unplaced"/>
</dbReference>
<dbReference type="GO" id="GO:0006396">
    <property type="term" value="P:RNA processing"/>
    <property type="evidence" value="ECO:0007669"/>
    <property type="project" value="InterPro"/>
</dbReference>
<dbReference type="Ensembl" id="ENSLLTT00000008393.1">
    <property type="protein sequence ID" value="ENSLLTP00000008094.1"/>
    <property type="gene ID" value="ENSLLTG00000006143.1"/>
</dbReference>
<dbReference type="SMART" id="SM00715">
    <property type="entry name" value="LA"/>
    <property type="match status" value="1"/>
</dbReference>
<gene>
    <name evidence="8" type="primary">LARP6</name>
</gene>
<evidence type="ECO:0000256" key="5">
    <source>
        <dbReference type="SAM" id="MobiDB-lite"/>
    </source>
</evidence>
<organism evidence="8 9">
    <name type="scientific">Laticauda laticaudata</name>
    <name type="common">Blue-ringed sea krait</name>
    <name type="synonym">Blue-lipped sea krait</name>
    <dbReference type="NCBI Taxonomy" id="8630"/>
    <lineage>
        <taxon>Eukaryota</taxon>
        <taxon>Metazoa</taxon>
        <taxon>Chordata</taxon>
        <taxon>Craniata</taxon>
        <taxon>Vertebrata</taxon>
        <taxon>Euteleostomi</taxon>
        <taxon>Lepidosauria</taxon>
        <taxon>Squamata</taxon>
        <taxon>Bifurcata</taxon>
        <taxon>Unidentata</taxon>
        <taxon>Episquamata</taxon>
        <taxon>Toxicofera</taxon>
        <taxon>Serpentes</taxon>
        <taxon>Colubroidea</taxon>
        <taxon>Elapidae</taxon>
        <taxon>Laticaudinae</taxon>
        <taxon>Laticauda</taxon>
    </lineage>
</organism>
<name>A0A8C5RTG0_LATLA</name>
<evidence type="ECO:0000313" key="9">
    <source>
        <dbReference type="Proteomes" id="UP000694406"/>
    </source>
</evidence>
<feature type="region of interest" description="Disordered" evidence="5">
    <location>
        <begin position="57"/>
        <end position="106"/>
    </location>
</feature>
<feature type="compositionally biased region" description="Polar residues" evidence="5">
    <location>
        <begin position="352"/>
        <end position="365"/>
    </location>
</feature>
<reference evidence="8" key="2">
    <citation type="submission" date="2025-09" db="UniProtKB">
        <authorList>
            <consortium name="Ensembl"/>
        </authorList>
    </citation>
    <scope>IDENTIFICATION</scope>
</reference>
<dbReference type="CDD" id="cd08033">
    <property type="entry name" value="LARP_6"/>
    <property type="match status" value="1"/>
</dbReference>
<feature type="region of interest" description="Disordered" evidence="5">
    <location>
        <begin position="1"/>
        <end position="44"/>
    </location>
</feature>
<feature type="compositionally biased region" description="Low complexity" evidence="5">
    <location>
        <begin position="436"/>
        <end position="446"/>
    </location>
</feature>
<dbReference type="FunFam" id="1.10.10.10:FF:000158">
    <property type="entry name" value="La ribonucleoprotein domain family member 7"/>
    <property type="match status" value="1"/>
</dbReference>
<feature type="compositionally biased region" description="Gly residues" evidence="5">
    <location>
        <begin position="81"/>
        <end position="91"/>
    </location>
</feature>
<dbReference type="GO" id="GO:1990825">
    <property type="term" value="F:sequence-specific mRNA binding"/>
    <property type="evidence" value="ECO:0007669"/>
    <property type="project" value="Ensembl"/>
</dbReference>
<dbReference type="GO" id="GO:0005737">
    <property type="term" value="C:cytoplasm"/>
    <property type="evidence" value="ECO:0007669"/>
    <property type="project" value="Ensembl"/>
</dbReference>
<comment type="subcellular location">
    <subcellularLocation>
        <location evidence="1">Nucleus</location>
    </subcellularLocation>
</comment>
<dbReference type="Pfam" id="PF12901">
    <property type="entry name" value="SUZ-C"/>
    <property type="match status" value="1"/>
</dbReference>
<keyword evidence="2 4" id="KW-0694">RNA-binding</keyword>
<dbReference type="GeneTree" id="ENSGT00940000159103"/>
<reference evidence="8" key="1">
    <citation type="submission" date="2025-08" db="UniProtKB">
        <authorList>
            <consortium name="Ensembl"/>
        </authorList>
    </citation>
    <scope>IDENTIFICATION</scope>
</reference>
<dbReference type="PANTHER" id="PTHR22792">
    <property type="entry name" value="LUPUS LA PROTEIN-RELATED"/>
    <property type="match status" value="1"/>
</dbReference>
<dbReference type="GO" id="GO:0032967">
    <property type="term" value="P:positive regulation of collagen biosynthetic process"/>
    <property type="evidence" value="ECO:0007669"/>
    <property type="project" value="Ensembl"/>
</dbReference>
<feature type="compositionally biased region" description="Basic residues" evidence="5">
    <location>
        <begin position="1"/>
        <end position="11"/>
    </location>
</feature>
<dbReference type="Gene3D" id="3.30.70.330">
    <property type="match status" value="1"/>
</dbReference>
<evidence type="ECO:0000256" key="3">
    <source>
        <dbReference type="ARBA" id="ARBA00023242"/>
    </source>
</evidence>
<dbReference type="InterPro" id="IPR045180">
    <property type="entry name" value="La_dom_prot"/>
</dbReference>
<evidence type="ECO:0000259" key="6">
    <source>
        <dbReference type="PROSITE" id="PS50961"/>
    </source>
</evidence>
<evidence type="ECO:0000313" key="8">
    <source>
        <dbReference type="Ensembl" id="ENSLLTP00000008094.1"/>
    </source>
</evidence>
<evidence type="ECO:0000259" key="7">
    <source>
        <dbReference type="PROSITE" id="PS51938"/>
    </source>
</evidence>
<dbReference type="InterPro" id="IPR024642">
    <property type="entry name" value="SUZ-C"/>
</dbReference>
<dbReference type="GO" id="GO:0005634">
    <property type="term" value="C:nucleus"/>
    <property type="evidence" value="ECO:0007669"/>
    <property type="project" value="UniProtKB-SubCell"/>
</dbReference>
<dbReference type="SUPFAM" id="SSF54928">
    <property type="entry name" value="RNA-binding domain, RBD"/>
    <property type="match status" value="1"/>
</dbReference>
<feature type="region of interest" description="Disordered" evidence="5">
    <location>
        <begin position="315"/>
        <end position="473"/>
    </location>
</feature>
<dbReference type="GO" id="GO:0048027">
    <property type="term" value="F:mRNA 5'-UTR binding"/>
    <property type="evidence" value="ECO:0007669"/>
    <property type="project" value="Ensembl"/>
</dbReference>
<dbReference type="InterPro" id="IPR036388">
    <property type="entry name" value="WH-like_DNA-bd_sf"/>
</dbReference>
<feature type="compositionally biased region" description="Low complexity" evidence="5">
    <location>
        <begin position="371"/>
        <end position="405"/>
    </location>
</feature>
<dbReference type="PANTHER" id="PTHR22792:SF71">
    <property type="entry name" value="LA-RELATED PROTEIN 6"/>
    <property type="match status" value="1"/>
</dbReference>
<sequence length="511" mass="55648">MRPGPARHGRRSAAEAEAEAEAGPPAGSAARSGDGSTAARRMAAAAAAAPVQILVAEAEDDAPRWPSPPGCGSCSEDDSGRGGGGGFGGGNKSSENDGDDSSPAWKPPEHDLILKLVAQVEYYFSDDNLEKDAFLLKHIRRNKMGYISVKLLTSFKKIKQLTRDWRTTAYALKYSDLLEMNEDGRKVRRSAPVPVFPSENLPSRMLLVYDISPTRDRPLPDEGQENGEVREKVMEHLLKAFIQFGVILSVRILKPGRDLPPDIKRFSGRYSPVGTQECAIVEFEEVDAAVRAHESFGLTDQAAMKVLLIGTKPPKKKVLKEKNPEKSSTKDPAKSRSMNRRVEELQDVNEDLSANSSSDQESDPTSPMPKRSSSSNRLSPSSYPNHHLSPNSSPRSSPWNSPSSLRKTSRMSPLAEDGRPFLSTSPEMSKRPADYSSDSSITPSSSPWVQRRRQARTLAQGEKTPVGSPEPSVKIAISAGLPVGVLRLPRGPDGTKGFHNSHERNNVAKNI</sequence>
<dbReference type="InterPro" id="IPR012677">
    <property type="entry name" value="Nucleotide-bd_a/b_plait_sf"/>
</dbReference>
<proteinExistence type="predicted"/>
<dbReference type="PROSITE" id="PS50961">
    <property type="entry name" value="HTH_LA"/>
    <property type="match status" value="1"/>
</dbReference>
<keyword evidence="3" id="KW-0539">Nucleus</keyword>
<evidence type="ECO:0000256" key="4">
    <source>
        <dbReference type="PROSITE-ProRule" id="PRU00332"/>
    </source>
</evidence>
<feature type="compositionally biased region" description="Basic and acidic residues" evidence="5">
    <location>
        <begin position="320"/>
        <end position="344"/>
    </location>
</feature>